<accession>A0AAQ3S847</accession>
<sequence length="269" mass="30054">MRRRSGWRRTTHNDNFYQYLKFILETKSIPTSAVKRKRQQLFSTIRTGSTTNVYTSEAKSLPLLASTLNRGIKVYVFAPIKMKPRHKDRGQIVIHGATSSNVSNDGSDDWHQQRRGAKEQQRFSLGELASRVELSEASFREEVSTLEEGGYDFGEVVGELLELLVDVGDVRGVFRGGSRAFKSIDLRFFNTNGHCLIFTPEVEVVLAAVALDKVMRAPNDGGASSTRSEIGVFPGLNEAFEEKFRIVQAQEGLYALVYPANRGRISTTG</sequence>
<dbReference type="EMBL" id="CP144699">
    <property type="protein sequence ID" value="WVZ19174.1"/>
    <property type="molecule type" value="Genomic_DNA"/>
</dbReference>
<protein>
    <submittedName>
        <fullName evidence="2">Uncharacterized protein</fullName>
    </submittedName>
</protein>
<organism evidence="2 3">
    <name type="scientific">Vigna mungo</name>
    <name type="common">Black gram</name>
    <name type="synonym">Phaseolus mungo</name>
    <dbReference type="NCBI Taxonomy" id="3915"/>
    <lineage>
        <taxon>Eukaryota</taxon>
        <taxon>Viridiplantae</taxon>
        <taxon>Streptophyta</taxon>
        <taxon>Embryophyta</taxon>
        <taxon>Tracheophyta</taxon>
        <taxon>Spermatophyta</taxon>
        <taxon>Magnoliopsida</taxon>
        <taxon>eudicotyledons</taxon>
        <taxon>Gunneridae</taxon>
        <taxon>Pentapetalae</taxon>
        <taxon>rosids</taxon>
        <taxon>fabids</taxon>
        <taxon>Fabales</taxon>
        <taxon>Fabaceae</taxon>
        <taxon>Papilionoideae</taxon>
        <taxon>50 kb inversion clade</taxon>
        <taxon>NPAAA clade</taxon>
        <taxon>indigoferoid/millettioid clade</taxon>
        <taxon>Phaseoleae</taxon>
        <taxon>Vigna</taxon>
    </lineage>
</organism>
<dbReference type="Proteomes" id="UP001374535">
    <property type="component" value="Chromosome 2"/>
</dbReference>
<reference evidence="2 3" key="1">
    <citation type="journal article" date="2023" name="Life. Sci Alliance">
        <title>Evolutionary insights into 3D genome organization and epigenetic landscape of Vigna mungo.</title>
        <authorList>
            <person name="Junaid A."/>
            <person name="Singh B."/>
            <person name="Bhatia S."/>
        </authorList>
    </citation>
    <scope>NUCLEOTIDE SEQUENCE [LARGE SCALE GENOMIC DNA]</scope>
    <source>
        <strain evidence="2">Urdbean</strain>
    </source>
</reference>
<name>A0AAQ3S847_VIGMU</name>
<keyword evidence="3" id="KW-1185">Reference proteome</keyword>
<evidence type="ECO:0000256" key="1">
    <source>
        <dbReference type="SAM" id="MobiDB-lite"/>
    </source>
</evidence>
<evidence type="ECO:0000313" key="3">
    <source>
        <dbReference type="Proteomes" id="UP001374535"/>
    </source>
</evidence>
<evidence type="ECO:0000313" key="2">
    <source>
        <dbReference type="EMBL" id="WVZ19174.1"/>
    </source>
</evidence>
<gene>
    <name evidence="2" type="ORF">V8G54_006496</name>
</gene>
<feature type="region of interest" description="Disordered" evidence="1">
    <location>
        <begin position="97"/>
        <end position="116"/>
    </location>
</feature>
<dbReference type="AlphaFoldDB" id="A0AAQ3S847"/>
<proteinExistence type="predicted"/>